<evidence type="ECO:0000313" key="14">
    <source>
        <dbReference type="EMBL" id="MCA9381210.1"/>
    </source>
</evidence>
<dbReference type="SUPFAM" id="SSF52540">
    <property type="entry name" value="P-loop containing nucleoside triphosphate hydrolases"/>
    <property type="match status" value="1"/>
</dbReference>
<dbReference type="Pfam" id="PF11638">
    <property type="entry name" value="DnaA_N"/>
    <property type="match status" value="1"/>
</dbReference>
<evidence type="ECO:0000256" key="1">
    <source>
        <dbReference type="ARBA" id="ARBA00006583"/>
    </source>
</evidence>
<dbReference type="PANTHER" id="PTHR30050:SF2">
    <property type="entry name" value="CHROMOSOMAL REPLICATION INITIATOR PROTEIN DNAA"/>
    <property type="match status" value="1"/>
</dbReference>
<evidence type="ECO:0000256" key="9">
    <source>
        <dbReference type="NCBIfam" id="TIGR00362"/>
    </source>
</evidence>
<dbReference type="Proteomes" id="UP000775877">
    <property type="component" value="Unassembled WGS sequence"/>
</dbReference>
<evidence type="ECO:0000313" key="15">
    <source>
        <dbReference type="Proteomes" id="UP000775877"/>
    </source>
</evidence>
<dbReference type="InterPro" id="IPR027417">
    <property type="entry name" value="P-loop_NTPase"/>
</dbReference>
<dbReference type="GO" id="GO:0008289">
    <property type="term" value="F:lipid binding"/>
    <property type="evidence" value="ECO:0007669"/>
    <property type="project" value="UniProtKB-KW"/>
</dbReference>
<comment type="caution">
    <text evidence="8">Lacks conserved residue(s) required for the propagation of feature annotation.</text>
</comment>
<dbReference type="InterPro" id="IPR038454">
    <property type="entry name" value="DnaA_N_sf"/>
</dbReference>
<dbReference type="HAMAP" id="MF_00377">
    <property type="entry name" value="DnaA_bact"/>
    <property type="match status" value="1"/>
</dbReference>
<dbReference type="Gene3D" id="3.30.300.180">
    <property type="match status" value="1"/>
</dbReference>
<dbReference type="AlphaFoldDB" id="A0A955I953"/>
<dbReference type="GO" id="GO:0006275">
    <property type="term" value="P:regulation of DNA replication"/>
    <property type="evidence" value="ECO:0007669"/>
    <property type="project" value="UniProtKB-UniRule"/>
</dbReference>
<evidence type="ECO:0000256" key="11">
    <source>
        <dbReference type="RuleBase" id="RU004227"/>
    </source>
</evidence>
<keyword evidence="5 8" id="KW-0067">ATP-binding</keyword>
<comment type="caution">
    <text evidence="14">The sequence shown here is derived from an EMBL/GenBank/DDBJ whole genome shotgun (WGS) entry which is preliminary data.</text>
</comment>
<gene>
    <name evidence="8 14" type="primary">dnaA</name>
    <name evidence="14" type="ORF">KC678_03005</name>
</gene>
<feature type="region of interest" description="Domain IV, binds dsDNA" evidence="8">
    <location>
        <begin position="338"/>
        <end position="467"/>
    </location>
</feature>
<proteinExistence type="inferred from homology"/>
<dbReference type="CDD" id="cd00009">
    <property type="entry name" value="AAA"/>
    <property type="match status" value="1"/>
</dbReference>
<reference evidence="14" key="2">
    <citation type="journal article" date="2021" name="Microbiome">
        <title>Successional dynamics and alternative stable states in a saline activated sludge microbial community over 9 years.</title>
        <authorList>
            <person name="Wang Y."/>
            <person name="Ye J."/>
            <person name="Ju F."/>
            <person name="Liu L."/>
            <person name="Boyd J.A."/>
            <person name="Deng Y."/>
            <person name="Parks D.H."/>
            <person name="Jiang X."/>
            <person name="Yin X."/>
            <person name="Woodcroft B.J."/>
            <person name="Tyson G.W."/>
            <person name="Hugenholtz P."/>
            <person name="Polz M.F."/>
            <person name="Zhang T."/>
        </authorList>
    </citation>
    <scope>NUCLEOTIDE SEQUENCE</scope>
    <source>
        <strain evidence="14">HKST-UBA13</strain>
    </source>
</reference>
<comment type="subunit">
    <text evidence="8">Oligomerizes as a right-handed, spiral filament on DNA at oriC.</text>
</comment>
<dbReference type="PANTHER" id="PTHR30050">
    <property type="entry name" value="CHROMOSOMAL REPLICATION INITIATOR PROTEIN DNAA"/>
    <property type="match status" value="1"/>
</dbReference>
<dbReference type="Pfam" id="PF08299">
    <property type="entry name" value="Bac_DnaA_C"/>
    <property type="match status" value="1"/>
</dbReference>
<comment type="similarity">
    <text evidence="1 8 11">Belongs to the DnaA family.</text>
</comment>
<dbReference type="EMBL" id="JAGQLJ010000060">
    <property type="protein sequence ID" value="MCA9381210.1"/>
    <property type="molecule type" value="Genomic_DNA"/>
</dbReference>
<dbReference type="Gene3D" id="1.10.8.60">
    <property type="match status" value="1"/>
</dbReference>
<evidence type="ECO:0000256" key="7">
    <source>
        <dbReference type="ARBA" id="ARBA00023125"/>
    </source>
</evidence>
<dbReference type="GO" id="GO:0005886">
    <property type="term" value="C:plasma membrane"/>
    <property type="evidence" value="ECO:0007669"/>
    <property type="project" value="TreeGrafter"/>
</dbReference>
<dbReference type="SMART" id="SM00382">
    <property type="entry name" value="AAA"/>
    <property type="match status" value="1"/>
</dbReference>
<feature type="region of interest" description="Domain III, AAA+ region" evidence="8">
    <location>
        <begin position="121"/>
        <end position="337"/>
    </location>
</feature>
<feature type="binding site" evidence="8">
    <location>
        <position position="169"/>
    </location>
    <ligand>
        <name>ATP</name>
        <dbReference type="ChEBI" id="CHEBI:30616"/>
    </ligand>
</feature>
<dbReference type="SUPFAM" id="SSF48295">
    <property type="entry name" value="TrpR-like"/>
    <property type="match status" value="1"/>
</dbReference>
<feature type="binding site" evidence="8">
    <location>
        <position position="168"/>
    </location>
    <ligand>
        <name>ATP</name>
        <dbReference type="ChEBI" id="CHEBI:30616"/>
    </ligand>
</feature>
<comment type="subcellular location">
    <subcellularLocation>
        <location evidence="8">Cytoplasm</location>
    </subcellularLocation>
</comment>
<dbReference type="GO" id="GO:0005737">
    <property type="term" value="C:cytoplasm"/>
    <property type="evidence" value="ECO:0007669"/>
    <property type="project" value="UniProtKB-SubCell"/>
</dbReference>
<dbReference type="InterPro" id="IPR020591">
    <property type="entry name" value="Chromosome_initiator_DnaA-like"/>
</dbReference>
<dbReference type="NCBIfam" id="TIGR00362">
    <property type="entry name" value="DnaA"/>
    <property type="match status" value="1"/>
</dbReference>
<accession>A0A955I953</accession>
<keyword evidence="2 8" id="KW-0963">Cytoplasm</keyword>
<evidence type="ECO:0000256" key="8">
    <source>
        <dbReference type="HAMAP-Rule" id="MF_00377"/>
    </source>
</evidence>
<protein>
    <recommendedName>
        <fullName evidence="8 9">Chromosomal replication initiator protein DnaA</fullName>
    </recommendedName>
</protein>
<dbReference type="PRINTS" id="PR00051">
    <property type="entry name" value="DNAA"/>
</dbReference>
<evidence type="ECO:0000256" key="6">
    <source>
        <dbReference type="ARBA" id="ARBA00023121"/>
    </source>
</evidence>
<comment type="function">
    <text evidence="8 10">Plays an essential role in the initiation and regulation of chromosomal replication. ATP-DnaA binds to the origin of replication (oriC) to initiate formation of the DNA replication initiation complex once per cell cycle. Binds the DnaA box (a 9 base pair repeat at the origin) and separates the double-stranded (ds)DNA. Forms a right-handed helical filament on oriC DNA; dsDNA binds to the exterior of the filament while single-stranded (ss)DNA is stabiized in the filament's interior. The ATP-DnaA-oriC complex binds and stabilizes one strand of the AT-rich DNA unwinding element (DUE), permitting loading of DNA polymerase. After initiation quickly degrades to an ADP-DnaA complex that is not apt for DNA replication. Binds acidic phospholipids.</text>
</comment>
<feature type="binding site" evidence="8">
    <location>
        <position position="165"/>
    </location>
    <ligand>
        <name>ATP</name>
        <dbReference type="ChEBI" id="CHEBI:30616"/>
    </ligand>
</feature>
<evidence type="ECO:0000256" key="3">
    <source>
        <dbReference type="ARBA" id="ARBA00022705"/>
    </source>
</evidence>
<dbReference type="InterPro" id="IPR013317">
    <property type="entry name" value="DnaA_dom"/>
</dbReference>
<dbReference type="Gene3D" id="1.10.1750.10">
    <property type="match status" value="1"/>
</dbReference>
<reference evidence="14" key="1">
    <citation type="submission" date="2020-04" db="EMBL/GenBank/DDBJ databases">
        <authorList>
            <person name="Zhang T."/>
        </authorList>
    </citation>
    <scope>NUCLEOTIDE SEQUENCE</scope>
    <source>
        <strain evidence="14">HKST-UBA13</strain>
    </source>
</reference>
<evidence type="ECO:0000256" key="4">
    <source>
        <dbReference type="ARBA" id="ARBA00022741"/>
    </source>
</evidence>
<dbReference type="InterPro" id="IPR024633">
    <property type="entry name" value="DnaA_N_dom"/>
</dbReference>
<dbReference type="Gene3D" id="3.40.50.300">
    <property type="entry name" value="P-loop containing nucleotide triphosphate hydrolases"/>
    <property type="match status" value="1"/>
</dbReference>
<evidence type="ECO:0000256" key="5">
    <source>
        <dbReference type="ARBA" id="ARBA00022840"/>
    </source>
</evidence>
<dbReference type="InterPro" id="IPR010921">
    <property type="entry name" value="Trp_repressor/repl_initiator"/>
</dbReference>
<keyword evidence="6 8" id="KW-0446">Lipid-binding</keyword>
<dbReference type="CDD" id="cd06571">
    <property type="entry name" value="Bac_DnaA_C"/>
    <property type="match status" value="1"/>
</dbReference>
<evidence type="ECO:0000256" key="2">
    <source>
        <dbReference type="ARBA" id="ARBA00022490"/>
    </source>
</evidence>
<dbReference type="SMART" id="SM00760">
    <property type="entry name" value="Bac_DnaA_C"/>
    <property type="match status" value="1"/>
</dbReference>
<evidence type="ECO:0000259" key="13">
    <source>
        <dbReference type="SMART" id="SM00760"/>
    </source>
</evidence>
<dbReference type="InterPro" id="IPR001957">
    <property type="entry name" value="Chromosome_initiator_DnaA"/>
</dbReference>
<evidence type="ECO:0000256" key="10">
    <source>
        <dbReference type="RuleBase" id="RU000577"/>
    </source>
</evidence>
<name>A0A955I953_9BACT</name>
<keyword evidence="7 8" id="KW-0238">DNA-binding</keyword>
<evidence type="ECO:0000259" key="12">
    <source>
        <dbReference type="SMART" id="SM00382"/>
    </source>
</evidence>
<dbReference type="GO" id="GO:0005524">
    <property type="term" value="F:ATP binding"/>
    <property type="evidence" value="ECO:0007669"/>
    <property type="project" value="UniProtKB-UniRule"/>
</dbReference>
<feature type="domain" description="AAA+ ATPase" evidence="12">
    <location>
        <begin position="154"/>
        <end position="288"/>
    </location>
</feature>
<comment type="domain">
    <text evidence="8">Domain I is involved in oligomerization and binding regulators, domain II is flexibile and of varying length in different bacteria, domain III forms the AAA+ region, while domain IV binds dsDNA.</text>
</comment>
<feature type="binding site" evidence="8">
    <location>
        <position position="167"/>
    </location>
    <ligand>
        <name>ATP</name>
        <dbReference type="ChEBI" id="CHEBI:30616"/>
    </ligand>
</feature>
<sequence length="467" mass="52716">MKIKDPNELWKTALAQIEVKIDSPAQFKSFFTDTELIQVDGRKAIIGVPNSYTSEWLKAKHERLIQETLSYVYGESLSPVFRVAVSAQRKDKQSEIIEEPPLLGTENGIMGSVIKAIEDSGLNTKYSLSNFIVGNANRIAHAAAIAAIENPGTIYNPIFIHGKTGVGKTHLAQAIGIGMLERNISRKIIYTPSENFLNDMVRGIKTGQMDKFRKKYRAMDLLIIDDMQLISKWVQTQDEFFNTFNELYNAGKQIVIIADRKPDDIKNLESRLKSRLQGGMVADVGQPDFEMRLAIVEKKAQSLGIELNPRILEFIARSVTDNVRELEGALQKVSLFNQMKPNGDLTLEEVAHMLGKDAKSRREQVKVPKVLREVSKAFSVTVKDMKGPRRTKDVALARQVAMYILREEFNYKLEQVAGFMNRKDHTTVLHALDKIKSKMMLQDEFNLQVSKIITSINDSAIVTEDID</sequence>
<dbReference type="InterPro" id="IPR003593">
    <property type="entry name" value="AAA+_ATPase"/>
</dbReference>
<organism evidence="14 15">
    <name type="scientific">Candidatus Dojkabacteria bacterium</name>
    <dbReference type="NCBI Taxonomy" id="2099670"/>
    <lineage>
        <taxon>Bacteria</taxon>
        <taxon>Candidatus Dojkabacteria</taxon>
    </lineage>
</organism>
<feature type="domain" description="Chromosomal replication initiator DnaA C-terminal" evidence="13">
    <location>
        <begin position="366"/>
        <end position="435"/>
    </location>
</feature>
<feature type="region of interest" description="Domain I, interacts with DnaA modulators" evidence="8">
    <location>
        <begin position="1"/>
        <end position="99"/>
    </location>
</feature>
<dbReference type="GO" id="GO:0003688">
    <property type="term" value="F:DNA replication origin binding"/>
    <property type="evidence" value="ECO:0007669"/>
    <property type="project" value="UniProtKB-UniRule"/>
</dbReference>
<dbReference type="Pfam" id="PF00308">
    <property type="entry name" value="Bac_DnaA"/>
    <property type="match status" value="1"/>
</dbReference>
<keyword evidence="4 8" id="KW-0547">Nucleotide-binding</keyword>
<keyword evidence="3 8" id="KW-0235">DNA replication</keyword>
<dbReference type="InterPro" id="IPR013159">
    <property type="entry name" value="DnaA_C"/>
</dbReference>
<dbReference type="GO" id="GO:0006270">
    <property type="term" value="P:DNA replication initiation"/>
    <property type="evidence" value="ECO:0007669"/>
    <property type="project" value="UniProtKB-UniRule"/>
</dbReference>